<accession>A0A9Q4KPF6</accession>
<feature type="binding site" evidence="7">
    <location>
        <position position="112"/>
    </location>
    <ligand>
        <name>Zn(2+)</name>
        <dbReference type="ChEBI" id="CHEBI:29105"/>
    </ligand>
</feature>
<reference evidence="8" key="1">
    <citation type="submission" date="2022-01" db="EMBL/GenBank/DDBJ databases">
        <title>Draft genome of Methanogenium marinum DSM 15558.</title>
        <authorList>
            <person name="Chen S.-C."/>
            <person name="You Y.-T."/>
        </authorList>
    </citation>
    <scope>NUCLEOTIDE SEQUENCE</scope>
    <source>
        <strain evidence="8">DSM 15558</strain>
    </source>
</reference>
<dbReference type="Proteomes" id="UP001143747">
    <property type="component" value="Unassembled WGS sequence"/>
</dbReference>
<comment type="cofactor">
    <cofactor evidence="7">
        <name>Zn(2+)</name>
        <dbReference type="ChEBI" id="CHEBI:29105"/>
    </cofactor>
    <text evidence="7">Binds 1 zinc ion per subunit.</text>
</comment>
<dbReference type="SUPFAM" id="SSF53056">
    <property type="entry name" value="beta-carbonic anhydrase, cab"/>
    <property type="match status" value="1"/>
</dbReference>
<evidence type="ECO:0000313" key="8">
    <source>
        <dbReference type="EMBL" id="MDE4908148.1"/>
    </source>
</evidence>
<dbReference type="InterPro" id="IPR001765">
    <property type="entry name" value="Carbonic_anhydrase"/>
</dbReference>
<gene>
    <name evidence="8" type="ORF">L0665_05940</name>
</gene>
<evidence type="ECO:0000256" key="4">
    <source>
        <dbReference type="ARBA" id="ARBA00022833"/>
    </source>
</evidence>
<sequence length="206" mass="22810">MSGSGSGTGAKSPLIDQLLQGNREFTENDFNKDPERYQMLAQAQSPGVLWIGCSDSRADPERITSAPPGELFVTRNVGNIVPAHDWSLSAVVEYSISHLKVQEIVVVGHSDCGAVKALDKDLQDPYIALWLNDAREAKARVDARISPPKTSEEIKERTHQIELENIRLQVEHLMTYPFVRQAVDEGRIGVHGLYYDLKTGSLSQVV</sequence>
<feature type="binding site" evidence="7">
    <location>
        <position position="109"/>
    </location>
    <ligand>
        <name>Zn(2+)</name>
        <dbReference type="ChEBI" id="CHEBI:29105"/>
    </ligand>
</feature>
<evidence type="ECO:0000256" key="7">
    <source>
        <dbReference type="PIRSR" id="PIRSR601765-2"/>
    </source>
</evidence>
<comment type="caution">
    <text evidence="8">The sequence shown here is derived from an EMBL/GenBank/DDBJ whole genome shotgun (WGS) entry which is preliminary data.</text>
</comment>
<keyword evidence="4 7" id="KW-0862">Zinc</keyword>
<evidence type="ECO:0000256" key="6">
    <source>
        <dbReference type="ARBA" id="ARBA00048348"/>
    </source>
</evidence>
<comment type="catalytic activity">
    <reaction evidence="6">
        <text>hydrogencarbonate + H(+) = CO2 + H2O</text>
        <dbReference type="Rhea" id="RHEA:10748"/>
        <dbReference type="ChEBI" id="CHEBI:15377"/>
        <dbReference type="ChEBI" id="CHEBI:15378"/>
        <dbReference type="ChEBI" id="CHEBI:16526"/>
        <dbReference type="ChEBI" id="CHEBI:17544"/>
        <dbReference type="EC" id="4.2.1.1"/>
    </reaction>
</comment>
<keyword evidence="3 7" id="KW-0479">Metal-binding</keyword>
<dbReference type="AlphaFoldDB" id="A0A9Q4KPF6"/>
<feature type="binding site" evidence="7">
    <location>
        <position position="53"/>
    </location>
    <ligand>
        <name>Zn(2+)</name>
        <dbReference type="ChEBI" id="CHEBI:29105"/>
    </ligand>
</feature>
<dbReference type="InterPro" id="IPR036874">
    <property type="entry name" value="Carbonic_anhydrase_sf"/>
</dbReference>
<keyword evidence="5" id="KW-0456">Lyase</keyword>
<evidence type="ECO:0000256" key="2">
    <source>
        <dbReference type="ARBA" id="ARBA00012925"/>
    </source>
</evidence>
<comment type="similarity">
    <text evidence="1">Belongs to the beta-class carbonic anhydrase family.</text>
</comment>
<dbReference type="PANTHER" id="PTHR11002:SF76">
    <property type="entry name" value="CARBONIC ANHYDRASE"/>
    <property type="match status" value="1"/>
</dbReference>
<name>A0A9Q4KPF6_9EURY</name>
<keyword evidence="9" id="KW-1185">Reference proteome</keyword>
<evidence type="ECO:0000256" key="1">
    <source>
        <dbReference type="ARBA" id="ARBA00006217"/>
    </source>
</evidence>
<dbReference type="EC" id="4.2.1.1" evidence="2"/>
<dbReference type="PANTHER" id="PTHR11002">
    <property type="entry name" value="CARBONIC ANHYDRASE"/>
    <property type="match status" value="1"/>
</dbReference>
<dbReference type="GO" id="GO:0008270">
    <property type="term" value="F:zinc ion binding"/>
    <property type="evidence" value="ECO:0007669"/>
    <property type="project" value="InterPro"/>
</dbReference>
<dbReference type="Gene3D" id="3.40.1050.10">
    <property type="entry name" value="Carbonic anhydrase"/>
    <property type="match status" value="1"/>
</dbReference>
<proteinExistence type="inferred from homology"/>
<evidence type="ECO:0000313" key="9">
    <source>
        <dbReference type="Proteomes" id="UP001143747"/>
    </source>
</evidence>
<dbReference type="EMBL" id="JAKELO010000002">
    <property type="protein sequence ID" value="MDE4908148.1"/>
    <property type="molecule type" value="Genomic_DNA"/>
</dbReference>
<dbReference type="GO" id="GO:0004089">
    <property type="term" value="F:carbonate dehydratase activity"/>
    <property type="evidence" value="ECO:0007669"/>
    <property type="project" value="UniProtKB-EC"/>
</dbReference>
<evidence type="ECO:0000256" key="3">
    <source>
        <dbReference type="ARBA" id="ARBA00022723"/>
    </source>
</evidence>
<evidence type="ECO:0000256" key="5">
    <source>
        <dbReference type="ARBA" id="ARBA00023239"/>
    </source>
</evidence>
<dbReference type="Pfam" id="PF00484">
    <property type="entry name" value="Pro_CA"/>
    <property type="match status" value="1"/>
</dbReference>
<organism evidence="8 9">
    <name type="scientific">Methanogenium marinum</name>
    <dbReference type="NCBI Taxonomy" id="348610"/>
    <lineage>
        <taxon>Archaea</taxon>
        <taxon>Methanobacteriati</taxon>
        <taxon>Methanobacteriota</taxon>
        <taxon>Stenosarchaea group</taxon>
        <taxon>Methanomicrobia</taxon>
        <taxon>Methanomicrobiales</taxon>
        <taxon>Methanomicrobiaceae</taxon>
        <taxon>Methanogenium</taxon>
    </lineage>
</organism>
<dbReference type="SMART" id="SM00947">
    <property type="entry name" value="Pro_CA"/>
    <property type="match status" value="1"/>
</dbReference>
<protein>
    <recommendedName>
        <fullName evidence="2">carbonic anhydrase</fullName>
        <ecNumber evidence="2">4.2.1.1</ecNumber>
    </recommendedName>
</protein>